<feature type="transmembrane region" description="Helical" evidence="1">
    <location>
        <begin position="225"/>
        <end position="243"/>
    </location>
</feature>
<keyword evidence="1" id="KW-0812">Transmembrane</keyword>
<dbReference type="InterPro" id="IPR007621">
    <property type="entry name" value="TPM_dom"/>
</dbReference>
<protein>
    <recommendedName>
        <fullName evidence="2">TPM domain-containing protein</fullName>
    </recommendedName>
</protein>
<gene>
    <name evidence="3" type="ORF">Pla110_09310</name>
</gene>
<keyword evidence="1" id="KW-0472">Membrane</keyword>
<reference evidence="3 4" key="1">
    <citation type="submission" date="2019-02" db="EMBL/GenBank/DDBJ databases">
        <title>Deep-cultivation of Planctomycetes and their phenomic and genomic characterization uncovers novel biology.</title>
        <authorList>
            <person name="Wiegand S."/>
            <person name="Jogler M."/>
            <person name="Boedeker C."/>
            <person name="Pinto D."/>
            <person name="Vollmers J."/>
            <person name="Rivas-Marin E."/>
            <person name="Kohn T."/>
            <person name="Peeters S.H."/>
            <person name="Heuer A."/>
            <person name="Rast P."/>
            <person name="Oberbeckmann S."/>
            <person name="Bunk B."/>
            <person name="Jeske O."/>
            <person name="Meyerdierks A."/>
            <person name="Storesund J.E."/>
            <person name="Kallscheuer N."/>
            <person name="Luecker S."/>
            <person name="Lage O.M."/>
            <person name="Pohl T."/>
            <person name="Merkel B.J."/>
            <person name="Hornburger P."/>
            <person name="Mueller R.-W."/>
            <person name="Bruemmer F."/>
            <person name="Labrenz M."/>
            <person name="Spormann A.M."/>
            <person name="Op den Camp H."/>
            <person name="Overmann J."/>
            <person name="Amann R."/>
            <person name="Jetten M.S.M."/>
            <person name="Mascher T."/>
            <person name="Medema M.H."/>
            <person name="Devos D.P."/>
            <person name="Kaster A.-K."/>
            <person name="Ovreas L."/>
            <person name="Rohde M."/>
            <person name="Galperin M.Y."/>
            <person name="Jogler C."/>
        </authorList>
    </citation>
    <scope>NUCLEOTIDE SEQUENCE [LARGE SCALE GENOMIC DNA]</scope>
    <source>
        <strain evidence="3 4">Pla110</strain>
    </source>
</reference>
<sequence length="298" mass="32625">MFRFSLLVGWELIHLYYLLIETLSMTGKEQRTMIPSILLRVSFSTLFSLACMVTFAVPASAQIKIDLERPPEGQFIVDKANLINPQDAEAIRKMSEAVLKDKAAPIIVVTIESMSQYGGAGLRIETFARLLFDQWGIGPEKLGENPWNYGILLLVSEQDRKARIELGAGWKREKDAQALQIMEELIIPRFKEGDFSAGIKAGVEGLDKMARDLELPRSPRPTSHYIIGAVFIGLLIFTVVSLIRRGSSGWAWLFWGAIFAIIGVILYQMATNRGGGGGYSGGSFGGGFSGGGGATGSW</sequence>
<feature type="transmembrane region" description="Helical" evidence="1">
    <location>
        <begin position="250"/>
        <end position="270"/>
    </location>
</feature>
<keyword evidence="1" id="KW-1133">Transmembrane helix</keyword>
<dbReference type="OrthoDB" id="9810918at2"/>
<dbReference type="Proteomes" id="UP000317178">
    <property type="component" value="Chromosome"/>
</dbReference>
<dbReference type="Pfam" id="PF04536">
    <property type="entry name" value="TPM_phosphatase"/>
    <property type="match status" value="1"/>
</dbReference>
<dbReference type="PANTHER" id="PTHR30373">
    <property type="entry name" value="UPF0603 PROTEIN YGCG"/>
    <property type="match status" value="1"/>
</dbReference>
<evidence type="ECO:0000259" key="2">
    <source>
        <dbReference type="Pfam" id="PF04536"/>
    </source>
</evidence>
<keyword evidence="4" id="KW-1185">Reference proteome</keyword>
<proteinExistence type="predicted"/>
<feature type="domain" description="TPM" evidence="2">
    <location>
        <begin position="76"/>
        <end position="207"/>
    </location>
</feature>
<accession>A0A518CJ20</accession>
<evidence type="ECO:0000313" key="4">
    <source>
        <dbReference type="Proteomes" id="UP000317178"/>
    </source>
</evidence>
<dbReference type="AlphaFoldDB" id="A0A518CJ20"/>
<dbReference type="Gene3D" id="3.10.310.50">
    <property type="match status" value="1"/>
</dbReference>
<name>A0A518CJ20_9PLAN</name>
<evidence type="ECO:0000313" key="3">
    <source>
        <dbReference type="EMBL" id="QDU79225.1"/>
    </source>
</evidence>
<dbReference type="PANTHER" id="PTHR30373:SF2">
    <property type="entry name" value="UPF0603 PROTEIN YGCG"/>
    <property type="match status" value="1"/>
</dbReference>
<dbReference type="KEGG" id="plon:Pla110_09310"/>
<dbReference type="EMBL" id="CP036281">
    <property type="protein sequence ID" value="QDU79225.1"/>
    <property type="molecule type" value="Genomic_DNA"/>
</dbReference>
<evidence type="ECO:0000256" key="1">
    <source>
        <dbReference type="SAM" id="Phobius"/>
    </source>
</evidence>
<organism evidence="3 4">
    <name type="scientific">Polystyrenella longa</name>
    <dbReference type="NCBI Taxonomy" id="2528007"/>
    <lineage>
        <taxon>Bacteria</taxon>
        <taxon>Pseudomonadati</taxon>
        <taxon>Planctomycetota</taxon>
        <taxon>Planctomycetia</taxon>
        <taxon>Planctomycetales</taxon>
        <taxon>Planctomycetaceae</taxon>
        <taxon>Polystyrenella</taxon>
    </lineage>
</organism>
<dbReference type="RefSeq" id="WP_144993659.1">
    <property type="nucleotide sequence ID" value="NZ_CP036281.1"/>
</dbReference>